<protein>
    <submittedName>
        <fullName evidence="6">Energy-coupling factor transporter transmembrane protein EcfT</fullName>
    </submittedName>
</protein>
<evidence type="ECO:0000256" key="3">
    <source>
        <dbReference type="ARBA" id="ARBA00022989"/>
    </source>
</evidence>
<feature type="transmembrane region" description="Helical" evidence="5">
    <location>
        <begin position="70"/>
        <end position="88"/>
    </location>
</feature>
<gene>
    <name evidence="6" type="ORF">ENM42_02350</name>
</gene>
<evidence type="ECO:0000256" key="4">
    <source>
        <dbReference type="ARBA" id="ARBA00023136"/>
    </source>
</evidence>
<keyword evidence="3 5" id="KW-1133">Transmembrane helix</keyword>
<dbReference type="PANTHER" id="PTHR33514:SF13">
    <property type="entry name" value="PROTEIN ABCI12, CHLOROPLASTIC"/>
    <property type="match status" value="1"/>
</dbReference>
<dbReference type="GO" id="GO:0005886">
    <property type="term" value="C:plasma membrane"/>
    <property type="evidence" value="ECO:0007669"/>
    <property type="project" value="TreeGrafter"/>
</dbReference>
<sequence>MRLFEGLRFRPGNTFVHRLDPRAKLGVSILILTTAIIYVDVVVILTLLSVEAAVIFLAQVHKLWLRTLRGALPLAAIVFVITFVSQYGRDPSLLAAAGYGFAYALRLVVFLSSFSLFFLTTTPDEIALTLQQLKVPYEYTFAFVSAIRFTPVMAEELKAVMDAQRARGLELDKGSFVKRIRNLVPILVPLLVNVIRRSYELAEAMEVKCFGATKKRTSLRILQMKKKDFVFVSTASGLFMLAVFIKISGLEPVKVLPFLRTIFPA</sequence>
<feature type="transmembrane region" description="Helical" evidence="5">
    <location>
        <begin position="100"/>
        <end position="119"/>
    </location>
</feature>
<dbReference type="AlphaFoldDB" id="A0A7C5U452"/>
<comment type="caution">
    <text evidence="6">The sequence shown here is derived from an EMBL/GenBank/DDBJ whole genome shotgun (WGS) entry which is preliminary data.</text>
</comment>
<reference evidence="6" key="1">
    <citation type="journal article" date="2020" name="mSystems">
        <title>Genome- and Community-Level Interaction Insights into Carbon Utilization and Element Cycling Functions of Hydrothermarchaeota in Hydrothermal Sediment.</title>
        <authorList>
            <person name="Zhou Z."/>
            <person name="Liu Y."/>
            <person name="Xu W."/>
            <person name="Pan J."/>
            <person name="Luo Z.H."/>
            <person name="Li M."/>
        </authorList>
    </citation>
    <scope>NUCLEOTIDE SEQUENCE [LARGE SCALE GENOMIC DNA]</scope>
    <source>
        <strain evidence="6">SpSt-1084</strain>
    </source>
</reference>
<evidence type="ECO:0000256" key="2">
    <source>
        <dbReference type="ARBA" id="ARBA00022692"/>
    </source>
</evidence>
<evidence type="ECO:0000313" key="6">
    <source>
        <dbReference type="EMBL" id="HHR40650.1"/>
    </source>
</evidence>
<comment type="subcellular location">
    <subcellularLocation>
        <location evidence="1">Membrane</location>
        <topology evidence="1">Multi-pass membrane protein</topology>
    </subcellularLocation>
</comment>
<dbReference type="CDD" id="cd16914">
    <property type="entry name" value="EcfT"/>
    <property type="match status" value="1"/>
</dbReference>
<accession>A0A7C5U452</accession>
<name>A0A7C5U452_CALS0</name>
<feature type="transmembrane region" description="Helical" evidence="5">
    <location>
        <begin position="25"/>
        <end position="58"/>
    </location>
</feature>
<dbReference type="InterPro" id="IPR003339">
    <property type="entry name" value="ABC/ECF_trnsptr_transmembrane"/>
</dbReference>
<keyword evidence="4 5" id="KW-0472">Membrane</keyword>
<feature type="transmembrane region" description="Helical" evidence="5">
    <location>
        <begin position="229"/>
        <end position="249"/>
    </location>
</feature>
<evidence type="ECO:0000256" key="1">
    <source>
        <dbReference type="ARBA" id="ARBA00004141"/>
    </source>
</evidence>
<evidence type="ECO:0000256" key="5">
    <source>
        <dbReference type="SAM" id="Phobius"/>
    </source>
</evidence>
<organism evidence="6">
    <name type="scientific">Caldiarchaeum subterraneum</name>
    <dbReference type="NCBI Taxonomy" id="311458"/>
    <lineage>
        <taxon>Archaea</taxon>
        <taxon>Nitrososphaerota</taxon>
        <taxon>Candidatus Caldarchaeales</taxon>
        <taxon>Candidatus Caldarchaeaceae</taxon>
        <taxon>Candidatus Caldarchaeum</taxon>
    </lineage>
</organism>
<dbReference type="PANTHER" id="PTHR33514">
    <property type="entry name" value="PROTEIN ABCI12, CHLOROPLASTIC"/>
    <property type="match status" value="1"/>
</dbReference>
<proteinExistence type="predicted"/>
<dbReference type="Pfam" id="PF02361">
    <property type="entry name" value="CbiQ"/>
    <property type="match status" value="1"/>
</dbReference>
<keyword evidence="2 5" id="KW-0812">Transmembrane</keyword>
<dbReference type="EMBL" id="DRXS01000128">
    <property type="protein sequence ID" value="HHR40650.1"/>
    <property type="molecule type" value="Genomic_DNA"/>
</dbReference>